<protein>
    <submittedName>
        <fullName evidence="1">DNA-binding protein</fullName>
    </submittedName>
</protein>
<comment type="caution">
    <text evidence="1">The sequence shown here is derived from an EMBL/GenBank/DDBJ whole genome shotgun (WGS) entry which is preliminary data.</text>
</comment>
<accession>A0A2A8GW06</accession>
<organism evidence="1 2">
    <name type="scientific">Bacillus toyonensis</name>
    <dbReference type="NCBI Taxonomy" id="155322"/>
    <lineage>
        <taxon>Bacteria</taxon>
        <taxon>Bacillati</taxon>
        <taxon>Bacillota</taxon>
        <taxon>Bacilli</taxon>
        <taxon>Bacillales</taxon>
        <taxon>Bacillaceae</taxon>
        <taxon>Bacillus</taxon>
        <taxon>Bacillus cereus group</taxon>
    </lineage>
</organism>
<gene>
    <name evidence="1" type="ORF">CN585_31285</name>
</gene>
<keyword evidence="1" id="KW-0238">DNA-binding</keyword>
<dbReference type="Gene3D" id="1.10.1660.10">
    <property type="match status" value="1"/>
</dbReference>
<evidence type="ECO:0000313" key="1">
    <source>
        <dbReference type="EMBL" id="PEP81598.1"/>
    </source>
</evidence>
<evidence type="ECO:0000313" key="2">
    <source>
        <dbReference type="Proteomes" id="UP000220841"/>
    </source>
</evidence>
<dbReference type="Proteomes" id="UP000220841">
    <property type="component" value="Unassembled WGS sequence"/>
</dbReference>
<reference evidence="1 2" key="1">
    <citation type="submission" date="2017-09" db="EMBL/GenBank/DDBJ databases">
        <title>Large-scale bioinformatics analysis of Bacillus genomes uncovers conserved roles of natural products in bacterial physiology.</title>
        <authorList>
            <consortium name="Agbiome Team Llc"/>
            <person name="Bleich R.M."/>
            <person name="Grubbs K.J."/>
            <person name="Santa Maria K.C."/>
            <person name="Allen S.E."/>
            <person name="Farag S."/>
            <person name="Shank E.A."/>
            <person name="Bowers A."/>
        </authorList>
    </citation>
    <scope>NUCLEOTIDE SEQUENCE [LARGE SCALE GENOMIC DNA]</scope>
    <source>
        <strain evidence="1 2">AFS021349</strain>
    </source>
</reference>
<dbReference type="GO" id="GO:0003677">
    <property type="term" value="F:DNA binding"/>
    <property type="evidence" value="ECO:0007669"/>
    <property type="project" value="UniProtKB-KW"/>
</dbReference>
<dbReference type="EMBL" id="NUBY01000442">
    <property type="protein sequence ID" value="PEP81598.1"/>
    <property type="molecule type" value="Genomic_DNA"/>
</dbReference>
<feature type="non-terminal residue" evidence="1">
    <location>
        <position position="50"/>
    </location>
</feature>
<sequence length="50" mass="5824">MDDITTQEKAYWASEVAEKLGMNTSTLRNWTNALEKENYQFIKDAKGRRA</sequence>
<dbReference type="AlphaFoldDB" id="A0A2A8GW06"/>
<proteinExistence type="predicted"/>
<name>A0A2A8GW06_9BACI</name>